<evidence type="ECO:0000256" key="2">
    <source>
        <dbReference type="SAM" id="SignalP"/>
    </source>
</evidence>
<dbReference type="PROSITE" id="PS51762">
    <property type="entry name" value="GH16_2"/>
    <property type="match status" value="1"/>
</dbReference>
<evidence type="ECO:0000313" key="4">
    <source>
        <dbReference type="EMBL" id="QDV73997.1"/>
    </source>
</evidence>
<feature type="signal peptide" evidence="2">
    <location>
        <begin position="1"/>
        <end position="38"/>
    </location>
</feature>
<keyword evidence="4" id="KW-0378">Hydrolase</keyword>
<reference evidence="4 5" key="1">
    <citation type="submission" date="2019-02" db="EMBL/GenBank/DDBJ databases">
        <title>Deep-cultivation of Planctomycetes and their phenomic and genomic characterization uncovers novel biology.</title>
        <authorList>
            <person name="Wiegand S."/>
            <person name="Jogler M."/>
            <person name="Boedeker C."/>
            <person name="Pinto D."/>
            <person name="Vollmers J."/>
            <person name="Rivas-Marin E."/>
            <person name="Kohn T."/>
            <person name="Peeters S.H."/>
            <person name="Heuer A."/>
            <person name="Rast P."/>
            <person name="Oberbeckmann S."/>
            <person name="Bunk B."/>
            <person name="Jeske O."/>
            <person name="Meyerdierks A."/>
            <person name="Storesund J.E."/>
            <person name="Kallscheuer N."/>
            <person name="Luecker S."/>
            <person name="Lage O.M."/>
            <person name="Pohl T."/>
            <person name="Merkel B.J."/>
            <person name="Hornburger P."/>
            <person name="Mueller R.-W."/>
            <person name="Bruemmer F."/>
            <person name="Labrenz M."/>
            <person name="Spormann A.M."/>
            <person name="Op den Camp H."/>
            <person name="Overmann J."/>
            <person name="Amann R."/>
            <person name="Jetten M.S.M."/>
            <person name="Mascher T."/>
            <person name="Medema M.H."/>
            <person name="Devos D.P."/>
            <person name="Kaster A.-K."/>
            <person name="Ovreas L."/>
            <person name="Rohde M."/>
            <person name="Galperin M.Y."/>
            <person name="Jogler C."/>
        </authorList>
    </citation>
    <scope>NUCLEOTIDE SEQUENCE [LARGE SCALE GENOMIC DNA]</scope>
    <source>
        <strain evidence="4 5">Spa11</strain>
    </source>
</reference>
<dbReference type="InterPro" id="IPR002105">
    <property type="entry name" value="Dockerin_1_rpt"/>
</dbReference>
<evidence type="ECO:0000256" key="1">
    <source>
        <dbReference type="ARBA" id="ARBA00006865"/>
    </source>
</evidence>
<dbReference type="InterPro" id="IPR000757">
    <property type="entry name" value="Beta-glucanase-like"/>
</dbReference>
<gene>
    <name evidence="4" type="primary">glcA</name>
    <name evidence="4" type="ORF">Spa11_21960</name>
</gene>
<protein>
    <submittedName>
        <fullName evidence="4">Glucan endo-1,3-beta-glucosidase A1</fullName>
        <ecNumber evidence="4">3.2.1.39</ecNumber>
    </submittedName>
</protein>
<evidence type="ECO:0000259" key="3">
    <source>
        <dbReference type="PROSITE" id="PS51762"/>
    </source>
</evidence>
<dbReference type="SUPFAM" id="SSF63446">
    <property type="entry name" value="Type I dockerin domain"/>
    <property type="match status" value="1"/>
</dbReference>
<feature type="chain" id="PRO_5022036808" evidence="2">
    <location>
        <begin position="39"/>
        <end position="373"/>
    </location>
</feature>
<keyword evidence="5" id="KW-1185">Reference proteome</keyword>
<dbReference type="InterPro" id="IPR013320">
    <property type="entry name" value="ConA-like_dom_sf"/>
</dbReference>
<dbReference type="CDD" id="cd08023">
    <property type="entry name" value="GH16_laminarinase_like"/>
    <property type="match status" value="1"/>
</dbReference>
<dbReference type="InterPro" id="IPR036439">
    <property type="entry name" value="Dockerin_dom_sf"/>
</dbReference>
<sequence length="373" mass="41477" precursor="true">MSIVKATLSIETMSCTARRLCAAAAVATTLAIHSSASAQEPPALPGWDLVWHDEFSGDSLDTTKWEAADRRNSHNNEKQFYHPNQVAIADGNLKLTAINTPRDGKAYQSGLITSKDLYGPGRFEARIDLPTSQGMWPAFWLNANNVSWPQGGEIDILENRGSQPNLVSSAYHWQKEPGPCCNDHRFEFHEHTAEVNGEPVNFHEGFHTYAVEWDEETLRFYVDDVLHYTLTETPDRPIFETPKNIILNLAVGGDFGGDPNGSTVWPQTMQVDYVRYWRPATQAMSGDYNRDGLVDAADYTLWRDNLNRTGTRLSADANGDQVVDYLDYEIWEATYGQTTASTVAVPEPQTVAMSIGAAIISRLLTPMRATSAD</sequence>
<comment type="similarity">
    <text evidence="1">Belongs to the glycosyl hydrolase 16 family.</text>
</comment>
<dbReference type="PANTHER" id="PTHR10963:SF55">
    <property type="entry name" value="GLYCOSIDE HYDROLASE FAMILY 16 PROTEIN"/>
    <property type="match status" value="1"/>
</dbReference>
<feature type="domain" description="GH16" evidence="3">
    <location>
        <begin position="34"/>
        <end position="282"/>
    </location>
</feature>
<evidence type="ECO:0000313" key="5">
    <source>
        <dbReference type="Proteomes" id="UP000316426"/>
    </source>
</evidence>
<proteinExistence type="inferred from homology"/>
<dbReference type="EMBL" id="CP036349">
    <property type="protein sequence ID" value="QDV73997.1"/>
    <property type="molecule type" value="Genomic_DNA"/>
</dbReference>
<dbReference type="Pfam" id="PF00404">
    <property type="entry name" value="Dockerin_1"/>
    <property type="match status" value="1"/>
</dbReference>
<keyword evidence="4" id="KW-0326">Glycosidase</keyword>
<dbReference type="Proteomes" id="UP000316426">
    <property type="component" value="Chromosome"/>
</dbReference>
<dbReference type="Gene3D" id="2.60.120.200">
    <property type="match status" value="1"/>
</dbReference>
<accession>A0A518K8A7</accession>
<dbReference type="AlphaFoldDB" id="A0A518K8A7"/>
<organism evidence="4 5">
    <name type="scientific">Botrimarina mediterranea</name>
    <dbReference type="NCBI Taxonomy" id="2528022"/>
    <lineage>
        <taxon>Bacteria</taxon>
        <taxon>Pseudomonadati</taxon>
        <taxon>Planctomycetota</taxon>
        <taxon>Planctomycetia</taxon>
        <taxon>Pirellulales</taxon>
        <taxon>Lacipirellulaceae</taxon>
        <taxon>Botrimarina</taxon>
    </lineage>
</organism>
<dbReference type="GO" id="GO:0042973">
    <property type="term" value="F:glucan endo-1,3-beta-D-glucosidase activity"/>
    <property type="evidence" value="ECO:0007669"/>
    <property type="project" value="UniProtKB-EC"/>
</dbReference>
<dbReference type="InterPro" id="IPR050546">
    <property type="entry name" value="Glycosyl_Hydrlase_16"/>
</dbReference>
<dbReference type="Pfam" id="PF00722">
    <property type="entry name" value="Glyco_hydro_16"/>
    <property type="match status" value="1"/>
</dbReference>
<name>A0A518K8A7_9BACT</name>
<dbReference type="Gene3D" id="1.10.1330.10">
    <property type="entry name" value="Dockerin domain"/>
    <property type="match status" value="1"/>
</dbReference>
<dbReference type="EC" id="3.2.1.39" evidence="4"/>
<dbReference type="PANTHER" id="PTHR10963">
    <property type="entry name" value="GLYCOSYL HYDROLASE-RELATED"/>
    <property type="match status" value="1"/>
</dbReference>
<dbReference type="KEGG" id="bmei:Spa11_21960"/>
<dbReference type="SUPFAM" id="SSF49899">
    <property type="entry name" value="Concanavalin A-like lectins/glucanases"/>
    <property type="match status" value="1"/>
</dbReference>
<keyword evidence="2" id="KW-0732">Signal</keyword>
<dbReference type="GO" id="GO:0000272">
    <property type="term" value="P:polysaccharide catabolic process"/>
    <property type="evidence" value="ECO:0007669"/>
    <property type="project" value="InterPro"/>
</dbReference>